<dbReference type="PROSITE" id="PS50089">
    <property type="entry name" value="ZF_RING_2"/>
    <property type="match status" value="1"/>
</dbReference>
<evidence type="ECO:0000313" key="6">
    <source>
        <dbReference type="EMBL" id="KAK1408280.1"/>
    </source>
</evidence>
<comment type="caution">
    <text evidence="6">The sequence shown here is derived from an EMBL/GenBank/DDBJ whole genome shotgun (WGS) entry which is preliminary data.</text>
</comment>
<evidence type="ECO:0000313" key="7">
    <source>
        <dbReference type="Proteomes" id="UP001229421"/>
    </source>
</evidence>
<name>A0AAD8JVG9_TARER</name>
<protein>
    <recommendedName>
        <fullName evidence="5">RING-type domain-containing protein</fullName>
    </recommendedName>
</protein>
<dbReference type="AlphaFoldDB" id="A0AAD8JVG9"/>
<dbReference type="PANTHER" id="PTHR45969:SF33">
    <property type="entry name" value="RING ZINC FINGER PROTEIN-RELATED"/>
    <property type="match status" value="1"/>
</dbReference>
<dbReference type="Gene3D" id="3.30.40.10">
    <property type="entry name" value="Zinc/RING finger domain, C3HC4 (zinc finger)"/>
    <property type="match status" value="1"/>
</dbReference>
<keyword evidence="3" id="KW-0862">Zinc</keyword>
<dbReference type="GO" id="GO:0061630">
    <property type="term" value="F:ubiquitin protein ligase activity"/>
    <property type="evidence" value="ECO:0007669"/>
    <property type="project" value="TreeGrafter"/>
</dbReference>
<evidence type="ECO:0000256" key="1">
    <source>
        <dbReference type="ARBA" id="ARBA00022723"/>
    </source>
</evidence>
<gene>
    <name evidence="6" type="ORF">QVD17_39919</name>
</gene>
<keyword evidence="1" id="KW-0479">Metal-binding</keyword>
<sequence length="264" mass="30309">MSFSPTLFDMRLNKNVNLYDELDKRGRGMAFVPLRCASPMIRLLKYAWHDKPHNNFLTNLQLQPLNFPIYPLSPLYSSYTYTHATPSISPHYSSPVQNMGFPIGYTDLYLPKLLIHILTLLNFIRKFISLVFHLIGLSDFLEPELLSSDSTRIEPVTHFHSVSAALIRELLPVVKFSELVDPPESCAVCLYEFDGGDEIRRLTNCCHVFHRCCLDRWMDHDQKTCPLCRKQFVPEDLQGLFSERLWVASGIADYYGDLSLVSGS</sequence>
<dbReference type="Pfam" id="PF13639">
    <property type="entry name" value="zf-RING_2"/>
    <property type="match status" value="1"/>
</dbReference>
<evidence type="ECO:0000259" key="5">
    <source>
        <dbReference type="PROSITE" id="PS50089"/>
    </source>
</evidence>
<dbReference type="GO" id="GO:0008270">
    <property type="term" value="F:zinc ion binding"/>
    <property type="evidence" value="ECO:0007669"/>
    <property type="project" value="UniProtKB-KW"/>
</dbReference>
<evidence type="ECO:0000256" key="2">
    <source>
        <dbReference type="ARBA" id="ARBA00022771"/>
    </source>
</evidence>
<organism evidence="6 7">
    <name type="scientific">Tagetes erecta</name>
    <name type="common">African marigold</name>
    <dbReference type="NCBI Taxonomy" id="13708"/>
    <lineage>
        <taxon>Eukaryota</taxon>
        <taxon>Viridiplantae</taxon>
        <taxon>Streptophyta</taxon>
        <taxon>Embryophyta</taxon>
        <taxon>Tracheophyta</taxon>
        <taxon>Spermatophyta</taxon>
        <taxon>Magnoliopsida</taxon>
        <taxon>eudicotyledons</taxon>
        <taxon>Gunneridae</taxon>
        <taxon>Pentapetalae</taxon>
        <taxon>asterids</taxon>
        <taxon>campanulids</taxon>
        <taxon>Asterales</taxon>
        <taxon>Asteraceae</taxon>
        <taxon>Asteroideae</taxon>
        <taxon>Heliantheae alliance</taxon>
        <taxon>Tageteae</taxon>
        <taxon>Tagetes</taxon>
    </lineage>
</organism>
<dbReference type="PANTHER" id="PTHR45969">
    <property type="entry name" value="RING ZINC FINGER PROTEIN-RELATED"/>
    <property type="match status" value="1"/>
</dbReference>
<accession>A0AAD8JVG9</accession>
<dbReference type="Proteomes" id="UP001229421">
    <property type="component" value="Unassembled WGS sequence"/>
</dbReference>
<dbReference type="EMBL" id="JAUHHV010000011">
    <property type="protein sequence ID" value="KAK1408280.1"/>
    <property type="molecule type" value="Genomic_DNA"/>
</dbReference>
<feature type="domain" description="RING-type" evidence="5">
    <location>
        <begin position="186"/>
        <end position="229"/>
    </location>
</feature>
<dbReference type="InterPro" id="IPR001841">
    <property type="entry name" value="Znf_RING"/>
</dbReference>
<dbReference type="InterPro" id="IPR013083">
    <property type="entry name" value="Znf_RING/FYVE/PHD"/>
</dbReference>
<keyword evidence="2 4" id="KW-0863">Zinc-finger</keyword>
<dbReference type="SMART" id="SM00184">
    <property type="entry name" value="RING"/>
    <property type="match status" value="1"/>
</dbReference>
<proteinExistence type="predicted"/>
<evidence type="ECO:0000256" key="3">
    <source>
        <dbReference type="ARBA" id="ARBA00022833"/>
    </source>
</evidence>
<reference evidence="6" key="1">
    <citation type="journal article" date="2023" name="bioRxiv">
        <title>Improved chromosome-level genome assembly for marigold (Tagetes erecta).</title>
        <authorList>
            <person name="Jiang F."/>
            <person name="Yuan L."/>
            <person name="Wang S."/>
            <person name="Wang H."/>
            <person name="Xu D."/>
            <person name="Wang A."/>
            <person name="Fan W."/>
        </authorList>
    </citation>
    <scope>NUCLEOTIDE SEQUENCE</scope>
    <source>
        <strain evidence="6">WSJ</strain>
        <tissue evidence="6">Leaf</tissue>
    </source>
</reference>
<evidence type="ECO:0000256" key="4">
    <source>
        <dbReference type="PROSITE-ProRule" id="PRU00175"/>
    </source>
</evidence>
<dbReference type="SUPFAM" id="SSF57850">
    <property type="entry name" value="RING/U-box"/>
    <property type="match status" value="1"/>
</dbReference>
<dbReference type="GO" id="GO:0016567">
    <property type="term" value="P:protein ubiquitination"/>
    <property type="evidence" value="ECO:0007669"/>
    <property type="project" value="TreeGrafter"/>
</dbReference>
<keyword evidence="7" id="KW-1185">Reference proteome</keyword>